<dbReference type="RefSeq" id="XP_044568581.1">
    <property type="nucleotide sequence ID" value="XM_044711565.1"/>
</dbReference>
<comment type="caution">
    <text evidence="1">The sequence shown here is derived from an EMBL/GenBank/DDBJ whole genome shotgun (WGS) entry which is preliminary data.</text>
</comment>
<accession>A0A6A5CEE7</accession>
<keyword evidence="2" id="KW-1185">Reference proteome</keyword>
<protein>
    <submittedName>
        <fullName evidence="1">Uncharacterized protein</fullName>
    </submittedName>
</protein>
<evidence type="ECO:0000313" key="2">
    <source>
        <dbReference type="Proteomes" id="UP000444721"/>
    </source>
</evidence>
<gene>
    <name evidence="1" type="ORF">FDP41_007783</name>
</gene>
<dbReference type="GeneID" id="68115001"/>
<organism evidence="1 2">
    <name type="scientific">Naegleria fowleri</name>
    <name type="common">Brain eating amoeba</name>
    <dbReference type="NCBI Taxonomy" id="5763"/>
    <lineage>
        <taxon>Eukaryota</taxon>
        <taxon>Discoba</taxon>
        <taxon>Heterolobosea</taxon>
        <taxon>Tetramitia</taxon>
        <taxon>Eutetramitia</taxon>
        <taxon>Vahlkampfiidae</taxon>
        <taxon>Naegleria</taxon>
    </lineage>
</organism>
<reference evidence="1 2" key="1">
    <citation type="journal article" date="2019" name="Sci. Rep.">
        <title>Nanopore sequencing improves the draft genome of the human pathogenic amoeba Naegleria fowleri.</title>
        <authorList>
            <person name="Liechti N."/>
            <person name="Schurch N."/>
            <person name="Bruggmann R."/>
            <person name="Wittwer M."/>
        </authorList>
    </citation>
    <scope>NUCLEOTIDE SEQUENCE [LARGE SCALE GENOMIC DNA]</scope>
    <source>
        <strain evidence="1 2">ATCC 30894</strain>
    </source>
</reference>
<sequence>MIPSSQIDFINQQTPHVLNREVFAKYSQDNRKNRTTLDIEKVNIDIEICNHSPDQKQNYFNELLSRYTEGSNKSLSLEEHVLNEMANFGIHTVLSYYVGKQT</sequence>
<dbReference type="Proteomes" id="UP000444721">
    <property type="component" value="Unassembled WGS sequence"/>
</dbReference>
<dbReference type="VEuPathDB" id="AmoebaDB:NF0018590"/>
<dbReference type="EMBL" id="VFQX01000004">
    <property type="protein sequence ID" value="KAF0983868.1"/>
    <property type="molecule type" value="Genomic_DNA"/>
</dbReference>
<name>A0A6A5CEE7_NAEFO</name>
<proteinExistence type="predicted"/>
<evidence type="ECO:0000313" key="1">
    <source>
        <dbReference type="EMBL" id="KAF0983868.1"/>
    </source>
</evidence>
<dbReference type="AlphaFoldDB" id="A0A6A5CEE7"/>
<dbReference type="VEuPathDB" id="AmoebaDB:FDP41_007783"/>